<name>A0A8C6GS41_MUSSI</name>
<dbReference type="GeneTree" id="ENSGT01140000284717"/>
<dbReference type="Proteomes" id="UP000694415">
    <property type="component" value="Unplaced"/>
</dbReference>
<proteinExistence type="predicted"/>
<accession>A0A8C6GS41</accession>
<organism evidence="1 2">
    <name type="scientific">Mus spicilegus</name>
    <name type="common">Mound-building mouse</name>
    <dbReference type="NCBI Taxonomy" id="10103"/>
    <lineage>
        <taxon>Eukaryota</taxon>
        <taxon>Metazoa</taxon>
        <taxon>Chordata</taxon>
        <taxon>Craniata</taxon>
        <taxon>Vertebrata</taxon>
        <taxon>Euteleostomi</taxon>
        <taxon>Mammalia</taxon>
        <taxon>Eutheria</taxon>
        <taxon>Euarchontoglires</taxon>
        <taxon>Glires</taxon>
        <taxon>Rodentia</taxon>
        <taxon>Myomorpha</taxon>
        <taxon>Muroidea</taxon>
        <taxon>Muridae</taxon>
        <taxon>Murinae</taxon>
        <taxon>Mus</taxon>
        <taxon>Mus</taxon>
    </lineage>
</organism>
<protein>
    <submittedName>
        <fullName evidence="1">Uncharacterized protein</fullName>
    </submittedName>
</protein>
<reference evidence="1" key="1">
    <citation type="submission" date="2025-08" db="UniProtKB">
        <authorList>
            <consortium name="Ensembl"/>
        </authorList>
    </citation>
    <scope>IDENTIFICATION</scope>
</reference>
<evidence type="ECO:0000313" key="1">
    <source>
        <dbReference type="Ensembl" id="ENSMSIP00000010323.1"/>
    </source>
</evidence>
<sequence>MDLCLWQGHRQQAYLAENNGLANGDATVDVTEGLVFAFPVLTQHVILPDVVQGQFLFSQLDNIGVRNDSFSKLPHRVLKGCRKEEHLRTKPLDTDALIGESLGVNHHICFIQDKHTDLCQINHPRSTNNNLLEHTSVSSNGIHHFNIHAELAHPFNHTTGLQSQFIGRSQAEAL</sequence>
<keyword evidence="2" id="KW-1185">Reference proteome</keyword>
<dbReference type="AlphaFoldDB" id="A0A8C6GS41"/>
<dbReference type="Ensembl" id="ENSMSIT00000013063.1">
    <property type="protein sequence ID" value="ENSMSIP00000010323.1"/>
    <property type="gene ID" value="ENSMSIG00000009021.1"/>
</dbReference>
<reference evidence="1" key="2">
    <citation type="submission" date="2025-09" db="UniProtKB">
        <authorList>
            <consortium name="Ensembl"/>
        </authorList>
    </citation>
    <scope>IDENTIFICATION</scope>
</reference>
<evidence type="ECO:0000313" key="2">
    <source>
        <dbReference type="Proteomes" id="UP000694415"/>
    </source>
</evidence>